<dbReference type="GO" id="GO:0043565">
    <property type="term" value="F:sequence-specific DNA binding"/>
    <property type="evidence" value="ECO:0007669"/>
    <property type="project" value="TreeGrafter"/>
</dbReference>
<dbReference type="PANTHER" id="PTHR30537">
    <property type="entry name" value="HTH-TYPE TRANSCRIPTIONAL REGULATOR"/>
    <property type="match status" value="1"/>
</dbReference>
<evidence type="ECO:0000256" key="4">
    <source>
        <dbReference type="ARBA" id="ARBA00023163"/>
    </source>
</evidence>
<keyword evidence="2" id="KW-0805">Transcription regulation</keyword>
<dbReference type="GO" id="GO:0003700">
    <property type="term" value="F:DNA-binding transcription factor activity"/>
    <property type="evidence" value="ECO:0007669"/>
    <property type="project" value="InterPro"/>
</dbReference>
<evidence type="ECO:0000256" key="2">
    <source>
        <dbReference type="ARBA" id="ARBA00023015"/>
    </source>
</evidence>
<protein>
    <submittedName>
        <fullName evidence="6">LysR family transcriptional regulator</fullName>
    </submittedName>
</protein>
<dbReference type="PANTHER" id="PTHR30537:SF3">
    <property type="entry name" value="TRANSCRIPTIONAL REGULATORY PROTEIN"/>
    <property type="match status" value="1"/>
</dbReference>
<evidence type="ECO:0000313" key="6">
    <source>
        <dbReference type="EMBL" id="MBL0375551.1"/>
    </source>
</evidence>
<dbReference type="Gene3D" id="1.10.10.10">
    <property type="entry name" value="Winged helix-like DNA-binding domain superfamily/Winged helix DNA-binding domain"/>
    <property type="match status" value="1"/>
</dbReference>
<dbReference type="Proteomes" id="UP000633219">
    <property type="component" value="Unassembled WGS sequence"/>
</dbReference>
<dbReference type="InterPro" id="IPR036390">
    <property type="entry name" value="WH_DNA-bd_sf"/>
</dbReference>
<feature type="domain" description="HTH lysR-type" evidence="5">
    <location>
        <begin position="5"/>
        <end position="62"/>
    </location>
</feature>
<dbReference type="Pfam" id="PF00126">
    <property type="entry name" value="HTH_1"/>
    <property type="match status" value="1"/>
</dbReference>
<organism evidence="6 7">
    <name type="scientific">Rhizobium setariae</name>
    <dbReference type="NCBI Taxonomy" id="2801340"/>
    <lineage>
        <taxon>Bacteria</taxon>
        <taxon>Pseudomonadati</taxon>
        <taxon>Pseudomonadota</taxon>
        <taxon>Alphaproteobacteria</taxon>
        <taxon>Hyphomicrobiales</taxon>
        <taxon>Rhizobiaceae</taxon>
        <taxon>Rhizobium/Agrobacterium group</taxon>
        <taxon>Rhizobium</taxon>
    </lineage>
</organism>
<evidence type="ECO:0000313" key="7">
    <source>
        <dbReference type="Proteomes" id="UP000633219"/>
    </source>
</evidence>
<dbReference type="RefSeq" id="WP_201664094.1">
    <property type="nucleotide sequence ID" value="NZ_JAEQNC010000036.1"/>
</dbReference>
<dbReference type="InterPro" id="IPR000847">
    <property type="entry name" value="LysR_HTH_N"/>
</dbReference>
<sequence length="304" mass="32625">MTTSPDWSLYRSFCAVLRENSLSAAARSIGLSQPTLSRHIMALEHGLGLTLFTRSRDGLLPTAEALALRTEAEALASAADALLRAASGPLSQNTGTVRIATSEVVAAEVIAPILAALRLEQPGIVVEIAVSNRIDDLLRRDADIAVRMTRPIQVGLVAKRVGVSELGLYAHPDYLHGHPAPTTHPELLNHAIIGFDTPMPYTRTFAIDGIAMTRECFAIRSDSDMAQLAAIRAAGGIGVCHGSIANRSCLQRVLSDSFKPTVEVWLAMHEDMRSTLRHRTVFDALGTGLSAFFGNQPLPASMEV</sequence>
<dbReference type="EMBL" id="JAEQNC010000036">
    <property type="protein sequence ID" value="MBL0375551.1"/>
    <property type="molecule type" value="Genomic_DNA"/>
</dbReference>
<dbReference type="InterPro" id="IPR036388">
    <property type="entry name" value="WH-like_DNA-bd_sf"/>
</dbReference>
<gene>
    <name evidence="6" type="ORF">JJB09_26485</name>
</gene>
<dbReference type="PRINTS" id="PR00039">
    <property type="entry name" value="HTHLYSR"/>
</dbReference>
<evidence type="ECO:0000256" key="1">
    <source>
        <dbReference type="ARBA" id="ARBA00009437"/>
    </source>
</evidence>
<comment type="similarity">
    <text evidence="1">Belongs to the LysR transcriptional regulatory family.</text>
</comment>
<proteinExistence type="inferred from homology"/>
<dbReference type="GO" id="GO:0006351">
    <property type="term" value="P:DNA-templated transcription"/>
    <property type="evidence" value="ECO:0007669"/>
    <property type="project" value="TreeGrafter"/>
</dbReference>
<keyword evidence="3" id="KW-0238">DNA-binding</keyword>
<keyword evidence="7" id="KW-1185">Reference proteome</keyword>
<dbReference type="Pfam" id="PF03466">
    <property type="entry name" value="LysR_substrate"/>
    <property type="match status" value="1"/>
</dbReference>
<dbReference type="PROSITE" id="PS50931">
    <property type="entry name" value="HTH_LYSR"/>
    <property type="match status" value="1"/>
</dbReference>
<comment type="caution">
    <text evidence="6">The sequence shown here is derived from an EMBL/GenBank/DDBJ whole genome shotgun (WGS) entry which is preliminary data.</text>
</comment>
<dbReference type="AlphaFoldDB" id="A0A936YUN4"/>
<dbReference type="SUPFAM" id="SSF53850">
    <property type="entry name" value="Periplasmic binding protein-like II"/>
    <property type="match status" value="1"/>
</dbReference>
<dbReference type="SUPFAM" id="SSF46785">
    <property type="entry name" value="Winged helix' DNA-binding domain"/>
    <property type="match status" value="1"/>
</dbReference>
<accession>A0A936YUN4</accession>
<dbReference type="InterPro" id="IPR005119">
    <property type="entry name" value="LysR_subst-bd"/>
</dbReference>
<reference evidence="6" key="1">
    <citation type="submission" date="2021-01" db="EMBL/GenBank/DDBJ databases">
        <title>Rhizobium sp. strain KVB221 16S ribosomal RNA gene Genome sequencing and assembly.</title>
        <authorList>
            <person name="Kang M."/>
        </authorList>
    </citation>
    <scope>NUCLEOTIDE SEQUENCE</scope>
    <source>
        <strain evidence="6">KVB221</strain>
    </source>
</reference>
<dbReference type="InterPro" id="IPR058163">
    <property type="entry name" value="LysR-type_TF_proteobact-type"/>
</dbReference>
<name>A0A936YUN4_9HYPH</name>
<dbReference type="Gene3D" id="3.40.190.290">
    <property type="match status" value="1"/>
</dbReference>
<evidence type="ECO:0000256" key="3">
    <source>
        <dbReference type="ARBA" id="ARBA00023125"/>
    </source>
</evidence>
<keyword evidence="4" id="KW-0804">Transcription</keyword>
<evidence type="ECO:0000259" key="5">
    <source>
        <dbReference type="PROSITE" id="PS50931"/>
    </source>
</evidence>